<protein>
    <submittedName>
        <fullName evidence="2">Uncharacterized protein</fullName>
    </submittedName>
</protein>
<evidence type="ECO:0000256" key="1">
    <source>
        <dbReference type="SAM" id="MobiDB-lite"/>
    </source>
</evidence>
<comment type="caution">
    <text evidence="2">The sequence shown here is derived from an EMBL/GenBank/DDBJ whole genome shotgun (WGS) entry which is preliminary data.</text>
</comment>
<name>A0A3L6TV96_PANMI</name>
<evidence type="ECO:0000313" key="2">
    <source>
        <dbReference type="EMBL" id="RLN43401.1"/>
    </source>
</evidence>
<keyword evidence="3" id="KW-1185">Reference proteome</keyword>
<accession>A0A3L6TV96</accession>
<feature type="compositionally biased region" description="Basic and acidic residues" evidence="1">
    <location>
        <begin position="91"/>
        <end position="101"/>
    </location>
</feature>
<proteinExistence type="predicted"/>
<dbReference type="AlphaFoldDB" id="A0A3L6TV96"/>
<evidence type="ECO:0000313" key="3">
    <source>
        <dbReference type="Proteomes" id="UP000275267"/>
    </source>
</evidence>
<dbReference type="Proteomes" id="UP000275267">
    <property type="component" value="Unassembled WGS sequence"/>
</dbReference>
<sequence>MPRAEPQPFGWTDITLEQTCEYWNRCRSLDVLPRLIMQDIRPRYKLSIAYKSEYTEHILYEYTKLEDNSIKEFQILQRRERVKPIPNTPKKNREPKKSYFT</sequence>
<gene>
    <name evidence="2" type="ORF">C2845_PM01G40510</name>
</gene>
<dbReference type="EMBL" id="PQIB02000001">
    <property type="protein sequence ID" value="RLN43401.1"/>
    <property type="molecule type" value="Genomic_DNA"/>
</dbReference>
<organism evidence="2 3">
    <name type="scientific">Panicum miliaceum</name>
    <name type="common">Proso millet</name>
    <name type="synonym">Broomcorn millet</name>
    <dbReference type="NCBI Taxonomy" id="4540"/>
    <lineage>
        <taxon>Eukaryota</taxon>
        <taxon>Viridiplantae</taxon>
        <taxon>Streptophyta</taxon>
        <taxon>Embryophyta</taxon>
        <taxon>Tracheophyta</taxon>
        <taxon>Spermatophyta</taxon>
        <taxon>Magnoliopsida</taxon>
        <taxon>Liliopsida</taxon>
        <taxon>Poales</taxon>
        <taxon>Poaceae</taxon>
        <taxon>PACMAD clade</taxon>
        <taxon>Panicoideae</taxon>
        <taxon>Panicodae</taxon>
        <taxon>Paniceae</taxon>
        <taxon>Panicinae</taxon>
        <taxon>Panicum</taxon>
        <taxon>Panicum sect. Panicum</taxon>
    </lineage>
</organism>
<reference evidence="3" key="1">
    <citation type="journal article" date="2019" name="Nat. Commun.">
        <title>The genome of broomcorn millet.</title>
        <authorList>
            <person name="Zou C."/>
            <person name="Miki D."/>
            <person name="Li D."/>
            <person name="Tang Q."/>
            <person name="Xiao L."/>
            <person name="Rajput S."/>
            <person name="Deng P."/>
            <person name="Jia W."/>
            <person name="Huang R."/>
            <person name="Zhang M."/>
            <person name="Sun Y."/>
            <person name="Hu J."/>
            <person name="Fu X."/>
            <person name="Schnable P.S."/>
            <person name="Li F."/>
            <person name="Zhang H."/>
            <person name="Feng B."/>
            <person name="Zhu X."/>
            <person name="Liu R."/>
            <person name="Schnable J.C."/>
            <person name="Zhu J.-K."/>
            <person name="Zhang H."/>
        </authorList>
    </citation>
    <scope>NUCLEOTIDE SEQUENCE [LARGE SCALE GENOMIC DNA]</scope>
</reference>
<feature type="region of interest" description="Disordered" evidence="1">
    <location>
        <begin position="81"/>
        <end position="101"/>
    </location>
</feature>